<dbReference type="PANTHER" id="PTHR46580:SF4">
    <property type="entry name" value="ATP_GTP-BINDING PROTEIN"/>
    <property type="match status" value="1"/>
</dbReference>
<dbReference type="InterPro" id="IPR028994">
    <property type="entry name" value="Integrin_alpha_N"/>
</dbReference>
<sequence>MMLVMLMLTSLMVSLVPAVSASHITQYAVQRDPSHLSVGDLNCDDHNDIVAVSEMGHFITVLYNDGSGNFADRQDVFISNNASQRAGFVDTANSVDVEVADIDGDGANDLVYYQENIRFVGESFVRPGNLTTMWGDCSKRVNQWDDTEITVSNPYHLGMEVGDIDEDDNDDIILITMDATATNQYIQIYRGTDPSLLTNQQSIPVPLTNGMYMEARLGHWGETVQGSGIPGGSLGDCEDLDLWLLRTPPYNTGVGTSVGHYDNMTVLEFDCLTNTYPNPLDATAQGIHEFKLDAEHNYPLYGMDIADTDDNGEIDMIAAVDGITGNISYATKSGSSWNTQNYVQLGDYLGADITIVDVNQDGEVDFFVPTELTLTRVQDSSAQNQTYLLLDNLREINSVEIILANPNGPGYLSSLSFDVGRRPTMAIPGQLAGGDDSAYEIIIGQKDYSYRFANNAMWLDTQGWAGAGDFLSVLTLDNEDVGITGVTIAPAAYNPSTGQAEIGEGTRWVNVTVKNTGLNPLSGSIDVDLEVKEVLGGTDTVVYSNDFEGNEDTSNCSNCAFSKQSYTGMYGAGASSWHIESNSTASTENVSWYEADNNPTNYYWAGMDHGGDDENNSGYYNNMDEALILENVDLTGADAAYMDISVMCTSAFFELYLAEQYSVVERWLYEDSCGIEVWSDGNGWESVFFNGGWDNERFFRILAQGVDPEYNTYNGNFYSNTATGWTNYTEGGGTSENLNELESIDLTPYAGQVIDIRFRFRSGLMGSVGPAGSSQDTGLDGFAFDNITIRKRDVTFGTSETVSQTLNFNNFAAGATEEVVLTADFIDNTTYYVKTELTNPNGFTNMDDLNDEIKFQLTVNNLFDPCLAEEHWMDLENGVRYASGDRDIRVKAQNCGNTLTDFQLEAFIQNAEPDLVAIEDFSGVDPLWTDDGNGNGSRIDDSTGSNDMLPQNVGVFNSHAYWLGHPSNGYGDNWDETMTLDPIPVAASGADFTYLTFDYYAEGDYLKDSGGNILAVRDAANLEITWTKDGEYYEGVVYGTWTDLNENGIQNTNPDDPNFHRCEDFDLNGYDEVEYFGDHSDNINSVVWFDSENILKSVTVDMTHIVILNRTSNDTSEWRDECTTLSGSDVTLTWRFQSNDDGVNGNAGLAGFGIDNIRVEQFTFEDDGSYTVDVTGLDAAEKEVLTLGTHDFQSGIYKIDVTTIFDNSDPLTAWYNESEVTTANNHSSIIFSIASADITLLQPDVLECVSDITYECVYSTNHRQQTSAHDFSVPLLNGVIAGEYTLTMKIVDLVSGQTVYEESSENGPFDLAPHQRGQANWTAPYSDWYDGHTYNISFHAEIMQEDGSMEPSGNDRFFEILFYDDIDIAILSNPTDQNRLQSVKKDLEAMGKTYTQLRMENWDTYGTPDWVEHYDKVLLPWQTDYNVYYGEYYQKLAQTRDSDGLSLTETLEDYMTGGGTVQMHIGPYRNEYQPNRLPFGMDIAMRNQVNFTVDNRILHTNITIVDQFHPILSNVDPIAFSGINGGSHVALAGLDTAQVQLTQIPQVCGGRISDPTGTFHTLIRDSVYDSQSLLSVCNRGAGGLIVTTIDVENPSVSEEFGGATIPLLSNMLAYHHTPYPVDFGIAGESFELTINGETLSIDPITGAYSTKYIKSNSDLDFNFETIVEGVVADWTLESGNNDSVTGWDGMVIDAGEYSHTQQLDPSIPTLGSFCVGDSTTEQGCRIGAEWLLTLYLHDDDGHTRMTYIRLVTDDTLADEFRPMADAIMVDDATSSEFVTLDGTKTVAGIDWPIYRARLSDTGDLSISFDASSSYDPDAPEGESGIELYEWKVFFDYPWDSSDPTLEGHVFQIPAAAGGEDWTYVFRNLTASTDGNLENEIRVELIVYDKAGKQSEKHRMYFIVVGEDFGDDEPIVQFSNPGPNDNQKDSLVTISGTLVSGAENSDVVIEVALTEAVLDYTPVQKATQKSIGKFNNTEPLADNQQFTMTLDISDLYQEVGVAAKVYVRIIEGDGSRYDISQEIAITLVPVIPDTDPDEEGDSSNMLLFAGAGILVLVLVVIATLTMRGRGKDDSVTDTVEQFGGVEEMDPVEAYVQQMVASGYDEQTARTYAQQYYASYYEQQRKGGG</sequence>
<feature type="transmembrane region" description="Helical" evidence="1">
    <location>
        <begin position="2044"/>
        <end position="2063"/>
    </location>
</feature>
<reference evidence="2" key="1">
    <citation type="journal article" date="2014" name="Genome Biol. Evol.">
        <title>Pangenome evidence for extensive interdomain horizontal transfer affecting lineage core and shell genes in uncultured planktonic thaumarchaeota and euryarchaeota.</title>
        <authorList>
            <person name="Deschamps P."/>
            <person name="Zivanovic Y."/>
            <person name="Moreira D."/>
            <person name="Rodriguez-Valera F."/>
            <person name="Lopez-Garcia P."/>
        </authorList>
    </citation>
    <scope>NUCLEOTIDE SEQUENCE</scope>
</reference>
<keyword evidence="1" id="KW-0812">Transmembrane</keyword>
<evidence type="ECO:0000256" key="1">
    <source>
        <dbReference type="SAM" id="Phobius"/>
    </source>
</evidence>
<evidence type="ECO:0000313" key="2">
    <source>
        <dbReference type="EMBL" id="AIE91573.1"/>
    </source>
</evidence>
<name>A0A075FK26_9EURY</name>
<protein>
    <recommendedName>
        <fullName evidence="3">VCBS repeat-containing protein</fullName>
    </recommendedName>
</protein>
<keyword evidence="1" id="KW-1133">Transmembrane helix</keyword>
<dbReference type="SUPFAM" id="SSF69318">
    <property type="entry name" value="Integrin alpha N-terminal domain"/>
    <property type="match status" value="1"/>
</dbReference>
<proteinExistence type="predicted"/>
<dbReference type="EMBL" id="KF900343">
    <property type="protein sequence ID" value="AIE91573.1"/>
    <property type="molecule type" value="Genomic_DNA"/>
</dbReference>
<keyword evidence="1" id="KW-0472">Membrane</keyword>
<evidence type="ECO:0008006" key="3">
    <source>
        <dbReference type="Google" id="ProtNLM"/>
    </source>
</evidence>
<dbReference type="PANTHER" id="PTHR46580">
    <property type="entry name" value="SENSOR KINASE-RELATED"/>
    <property type="match status" value="1"/>
</dbReference>
<accession>A0A075FK26</accession>
<organism evidence="2">
    <name type="scientific">uncultured marine group II/III euryarchaeote AD1000_12_F09</name>
    <dbReference type="NCBI Taxonomy" id="1457727"/>
    <lineage>
        <taxon>Archaea</taxon>
        <taxon>Methanobacteriati</taxon>
        <taxon>Methanobacteriota</taxon>
        <taxon>environmental samples</taxon>
    </lineage>
</organism>